<accession>A0A7J6VY46</accession>
<dbReference type="EMBL" id="JABWDY010025219">
    <property type="protein sequence ID" value="KAF5189617.1"/>
    <property type="molecule type" value="Genomic_DNA"/>
</dbReference>
<keyword evidence="3" id="KW-1185">Reference proteome</keyword>
<keyword evidence="1" id="KW-0472">Membrane</keyword>
<keyword evidence="1" id="KW-1133">Transmembrane helix</keyword>
<evidence type="ECO:0000313" key="3">
    <source>
        <dbReference type="Proteomes" id="UP000554482"/>
    </source>
</evidence>
<proteinExistence type="predicted"/>
<keyword evidence="1" id="KW-0812">Transmembrane</keyword>
<protein>
    <submittedName>
        <fullName evidence="2">Uncharacterized protein</fullName>
    </submittedName>
</protein>
<gene>
    <name evidence="2" type="ORF">FRX31_020795</name>
</gene>
<name>A0A7J6VY46_THATH</name>
<comment type="caution">
    <text evidence="2">The sequence shown here is derived from an EMBL/GenBank/DDBJ whole genome shotgun (WGS) entry which is preliminary data.</text>
</comment>
<dbReference type="AlphaFoldDB" id="A0A7J6VY46"/>
<evidence type="ECO:0000256" key="1">
    <source>
        <dbReference type="SAM" id="Phobius"/>
    </source>
</evidence>
<evidence type="ECO:0000313" key="2">
    <source>
        <dbReference type="EMBL" id="KAF5189617.1"/>
    </source>
</evidence>
<sequence length="124" mass="14430">MGGSEVFSSLEQHKEDTIQLVSDSVYVVDQKTELIIEELRQMRLGLIEKELQQHKEDTATQIQSLKSSIQAVEQKTDLILEELRQLHTATTLEDICIMILLPLGAWFYFQIVRHYREKMRPGTQ</sequence>
<feature type="transmembrane region" description="Helical" evidence="1">
    <location>
        <begin position="86"/>
        <end position="109"/>
    </location>
</feature>
<organism evidence="2 3">
    <name type="scientific">Thalictrum thalictroides</name>
    <name type="common">Rue-anemone</name>
    <name type="synonym">Anemone thalictroides</name>
    <dbReference type="NCBI Taxonomy" id="46969"/>
    <lineage>
        <taxon>Eukaryota</taxon>
        <taxon>Viridiplantae</taxon>
        <taxon>Streptophyta</taxon>
        <taxon>Embryophyta</taxon>
        <taxon>Tracheophyta</taxon>
        <taxon>Spermatophyta</taxon>
        <taxon>Magnoliopsida</taxon>
        <taxon>Ranunculales</taxon>
        <taxon>Ranunculaceae</taxon>
        <taxon>Thalictroideae</taxon>
        <taxon>Thalictrum</taxon>
    </lineage>
</organism>
<dbReference type="Proteomes" id="UP000554482">
    <property type="component" value="Unassembled WGS sequence"/>
</dbReference>
<reference evidence="2 3" key="1">
    <citation type="submission" date="2020-06" db="EMBL/GenBank/DDBJ databases">
        <title>Transcriptomic and genomic resources for Thalictrum thalictroides and T. hernandezii: Facilitating candidate gene discovery in an emerging model plant lineage.</title>
        <authorList>
            <person name="Arias T."/>
            <person name="Riano-Pachon D.M."/>
            <person name="Di Stilio V.S."/>
        </authorList>
    </citation>
    <scope>NUCLEOTIDE SEQUENCE [LARGE SCALE GENOMIC DNA]</scope>
    <source>
        <strain evidence="3">cv. WT478/WT964</strain>
        <tissue evidence="2">Leaves</tissue>
    </source>
</reference>